<dbReference type="PANTHER" id="PTHR21500">
    <property type="entry name" value="TUBULIN-SPECIFIC CHAPERONE A"/>
    <property type="match status" value="1"/>
</dbReference>
<dbReference type="OrthoDB" id="296187at2759"/>
<comment type="subcellular location">
    <subcellularLocation>
        <location evidence="3">Cytoplasm</location>
        <location evidence="3">Cytoskeleton</location>
    </subcellularLocation>
</comment>
<feature type="region of interest" description="Disordered" evidence="4">
    <location>
        <begin position="29"/>
        <end position="54"/>
    </location>
</feature>
<keyword evidence="6" id="KW-1185">Reference proteome</keyword>
<proteinExistence type="inferred from homology"/>
<accession>A0A9P8SFN8</accession>
<name>A0A9P8SFN8_9HYPO</name>
<protein>
    <recommendedName>
        <fullName evidence="3">Tubulin-specific chaperone A</fullName>
    </recommendedName>
</protein>
<dbReference type="GO" id="GO:0005829">
    <property type="term" value="C:cytosol"/>
    <property type="evidence" value="ECO:0007669"/>
    <property type="project" value="TreeGrafter"/>
</dbReference>
<dbReference type="GO" id="GO:0007023">
    <property type="term" value="P:post-chaperonin tubulin folding pathway"/>
    <property type="evidence" value="ECO:0007669"/>
    <property type="project" value="UniProtKB-UniRule"/>
</dbReference>
<dbReference type="AlphaFoldDB" id="A0A9P8SFN8"/>
<dbReference type="GO" id="GO:0007021">
    <property type="term" value="P:tubulin complex assembly"/>
    <property type="evidence" value="ECO:0007669"/>
    <property type="project" value="UniProtKB-UniRule"/>
</dbReference>
<keyword evidence="3" id="KW-0206">Cytoskeleton</keyword>
<reference evidence="5" key="1">
    <citation type="submission" date="2021-09" db="EMBL/GenBank/DDBJ databases">
        <title>A high-quality genome of the endoparasitic fungus Hirsutella rhossiliensis with a comparison of Hirsutella genomes reveals transposable elements contributing to genome size variation.</title>
        <authorList>
            <person name="Lin R."/>
            <person name="Jiao Y."/>
            <person name="Sun X."/>
            <person name="Ling J."/>
            <person name="Xie B."/>
            <person name="Cheng X."/>
        </authorList>
    </citation>
    <scope>NUCLEOTIDE SEQUENCE</scope>
    <source>
        <strain evidence="5">HR02</strain>
    </source>
</reference>
<dbReference type="PANTHER" id="PTHR21500:SF0">
    <property type="entry name" value="TUBULIN-SPECIFIC CHAPERONE A"/>
    <property type="match status" value="1"/>
</dbReference>
<evidence type="ECO:0000313" key="6">
    <source>
        <dbReference type="Proteomes" id="UP000824596"/>
    </source>
</evidence>
<dbReference type="RefSeq" id="XP_044718459.1">
    <property type="nucleotide sequence ID" value="XM_044866570.1"/>
</dbReference>
<evidence type="ECO:0000313" key="5">
    <source>
        <dbReference type="EMBL" id="KAH0960946.1"/>
    </source>
</evidence>
<dbReference type="InterPro" id="IPR036126">
    <property type="entry name" value="TBCA_sf"/>
</dbReference>
<keyword evidence="3" id="KW-0493">Microtubule</keyword>
<sequence length="118" mass="12885">MAPPSALAIASGAVVRLRKEEVSYRTELAEQEAHAKALEDKTKRGGHGGEEDGNEEFMLKQQQIAIEQTKAVFEPLRKRITEAIARLEEQIESSQGKGDVSAADLEQARAVLKEAKTA</sequence>
<keyword evidence="3" id="KW-0963">Cytoplasm</keyword>
<dbReference type="Gene3D" id="1.20.58.90">
    <property type="match status" value="1"/>
</dbReference>
<dbReference type="Pfam" id="PF02970">
    <property type="entry name" value="TBCA"/>
    <property type="match status" value="1"/>
</dbReference>
<evidence type="ECO:0000256" key="1">
    <source>
        <dbReference type="ARBA" id="ARBA00006806"/>
    </source>
</evidence>
<organism evidence="5 6">
    <name type="scientific">Hirsutella rhossiliensis</name>
    <dbReference type="NCBI Taxonomy" id="111463"/>
    <lineage>
        <taxon>Eukaryota</taxon>
        <taxon>Fungi</taxon>
        <taxon>Dikarya</taxon>
        <taxon>Ascomycota</taxon>
        <taxon>Pezizomycotina</taxon>
        <taxon>Sordariomycetes</taxon>
        <taxon>Hypocreomycetidae</taxon>
        <taxon>Hypocreales</taxon>
        <taxon>Ophiocordycipitaceae</taxon>
        <taxon>Hirsutella</taxon>
    </lineage>
</organism>
<dbReference type="Proteomes" id="UP000824596">
    <property type="component" value="Unassembled WGS sequence"/>
</dbReference>
<keyword evidence="2 3" id="KW-0143">Chaperone</keyword>
<dbReference type="GO" id="GO:0005874">
    <property type="term" value="C:microtubule"/>
    <property type="evidence" value="ECO:0007669"/>
    <property type="project" value="UniProtKB-KW"/>
</dbReference>
<comment type="subunit">
    <text evidence="3">Supercomplex made of cofactors A to E. Cofactors A and D function by capturing and stabilizing tubulin in a quasi-native conformation. Cofactor E binds to the cofactor D-tubulin complex; interaction with cofactor C then causes the release of tubulin polypeptides that are committed to the native state.</text>
</comment>
<comment type="caution">
    <text evidence="5">The sequence shown here is derived from an EMBL/GenBank/DDBJ whole genome shotgun (WGS) entry which is preliminary data.</text>
</comment>
<evidence type="ECO:0000256" key="2">
    <source>
        <dbReference type="ARBA" id="ARBA00023186"/>
    </source>
</evidence>
<feature type="compositionally biased region" description="Basic and acidic residues" evidence="4">
    <location>
        <begin position="29"/>
        <end position="50"/>
    </location>
</feature>
<dbReference type="EMBL" id="JAIZPD010000009">
    <property type="protein sequence ID" value="KAH0960946.1"/>
    <property type="molecule type" value="Genomic_DNA"/>
</dbReference>
<dbReference type="SUPFAM" id="SSF46988">
    <property type="entry name" value="Tubulin chaperone cofactor A"/>
    <property type="match status" value="1"/>
</dbReference>
<gene>
    <name evidence="5" type="ORF">HRG_08099</name>
</gene>
<comment type="similarity">
    <text evidence="1 3">Belongs to the TBCA family.</text>
</comment>
<dbReference type="InterPro" id="IPR004226">
    <property type="entry name" value="TBCA"/>
</dbReference>
<evidence type="ECO:0000256" key="4">
    <source>
        <dbReference type="SAM" id="MobiDB-lite"/>
    </source>
</evidence>
<evidence type="ECO:0000256" key="3">
    <source>
        <dbReference type="RuleBase" id="RU364030"/>
    </source>
</evidence>
<dbReference type="GeneID" id="68357228"/>
<dbReference type="GO" id="GO:0048487">
    <property type="term" value="F:beta-tubulin binding"/>
    <property type="evidence" value="ECO:0007669"/>
    <property type="project" value="InterPro"/>
</dbReference>